<dbReference type="OrthoDB" id="9763697at2"/>
<dbReference type="Proteomes" id="UP000287394">
    <property type="component" value="Chromosome"/>
</dbReference>
<dbReference type="EMBL" id="AP025739">
    <property type="protein sequence ID" value="BDI28226.1"/>
    <property type="molecule type" value="Genomic_DNA"/>
</dbReference>
<sequence>MNLWDTIKQYISETQDADRFGEDIPLYPEAKRSVDCYHQEMKRQQLWRLDCRDNESARDILNAAPQFQIAALSAALHMTISAERRRDYQNSYRLRPLMSAILRRTLPYTEGDLLRLIRFAPEMTGQIQLGIGRAITAYSGSEPLTAPIREALEAWATAPPGRYGGAEEAKVKIKVKNMLEGSVHAPLQGGEPWGDGVRADLNEMSTTESQKWHALLSHAMTSEAAKPSGKWLKQLQPRIDALGHDVYLKQMRSWIARFRANHLPPIAGADDYERYMEATRLSALLVHNYAALKGMVWGCQLIDDAEVPPILGDLADHALRKIPGHGPKSAKVGNACIVTLGAMSGMAPVAQLSRLKRKVKYAASQGMIETALAEAAARAGLPPEDLEELATPTFGLDESGRRREELGEHFAELAITPSGHAELIWTDKDGKTLKAPPAEVKKNHAETLKELKAAVTEMGKSLPALRDRLEGLLLTERSWTLGDWRERYANHPVMGAFARRLIWSFEEGGRTALGIWRAETLVDETGRPLGPLPENTIVRLWHPLGSTPETVLAWRRWLETNSVAQPFKQAHREIYLLTDAEIATATYSNRFAAHILRQHQFQALCRERGWRYQLQGIGFDGGNTPTLTRHGLRVEFWVEVAEDQTLSESGISLHVSTDQVRFYNDRGDLLPLANVPPLLFSEIMRDVDLFVGVCSIGNDPNWQNGGGHDAYWSHFSFGDLTATAQTRRDVLSRLLPRLKIAAQCTLDGKFLRVQGSLRTYKIHLGSGNILMEPNDQYLCIVPDRHKDAKTSADVFLPFEGDHLLAIILSKAFLLASDDTIKDLTILSQVRR</sequence>
<dbReference type="Pfam" id="PF13569">
    <property type="entry name" value="DUF4132"/>
    <property type="match status" value="1"/>
</dbReference>
<name>A0A402CS01_9BACT</name>
<organism evidence="3 4">
    <name type="scientific">Capsulimonas corticalis</name>
    <dbReference type="NCBI Taxonomy" id="2219043"/>
    <lineage>
        <taxon>Bacteria</taxon>
        <taxon>Bacillati</taxon>
        <taxon>Armatimonadota</taxon>
        <taxon>Armatimonadia</taxon>
        <taxon>Capsulimonadales</taxon>
        <taxon>Capsulimonadaceae</taxon>
        <taxon>Capsulimonas</taxon>
    </lineage>
</organism>
<reference evidence="3 4" key="1">
    <citation type="journal article" date="2019" name="Int. J. Syst. Evol. Microbiol.">
        <title>Capsulimonas corticalis gen. nov., sp. nov., an aerobic capsulated bacterium, of a novel bacterial order, Capsulimonadales ord. nov., of the class Armatimonadia of the phylum Armatimonadetes.</title>
        <authorList>
            <person name="Li J."/>
            <person name="Kudo C."/>
            <person name="Tonouchi A."/>
        </authorList>
    </citation>
    <scope>NUCLEOTIDE SEQUENCE [LARGE SCALE GENOMIC DNA]</scope>
    <source>
        <strain evidence="3 4">AX-7</strain>
    </source>
</reference>
<proteinExistence type="predicted"/>
<accession>A0A402CS01</accession>
<evidence type="ECO:0000259" key="2">
    <source>
        <dbReference type="Pfam" id="PF24879"/>
    </source>
</evidence>
<feature type="domain" description="DUF7737" evidence="2">
    <location>
        <begin position="724"/>
        <end position="829"/>
    </location>
</feature>
<evidence type="ECO:0000259" key="1">
    <source>
        <dbReference type="Pfam" id="PF13569"/>
    </source>
</evidence>
<dbReference type="InterPro" id="IPR056639">
    <property type="entry name" value="DUF7737"/>
</dbReference>
<dbReference type="RefSeq" id="WP_119320170.1">
    <property type="nucleotide sequence ID" value="NZ_AP025739.1"/>
</dbReference>
<feature type="domain" description="DUF4132" evidence="1">
    <location>
        <begin position="430"/>
        <end position="610"/>
    </location>
</feature>
<dbReference type="Pfam" id="PF24879">
    <property type="entry name" value="DUF7737"/>
    <property type="match status" value="1"/>
</dbReference>
<keyword evidence="4" id="KW-1185">Reference proteome</keyword>
<dbReference type="AlphaFoldDB" id="A0A402CS01"/>
<evidence type="ECO:0000313" key="3">
    <source>
        <dbReference type="EMBL" id="BDI28226.1"/>
    </source>
</evidence>
<evidence type="ECO:0000313" key="4">
    <source>
        <dbReference type="Proteomes" id="UP000287394"/>
    </source>
</evidence>
<dbReference type="InterPro" id="IPR025406">
    <property type="entry name" value="DUF4132"/>
</dbReference>
<dbReference type="KEGG" id="ccot:CCAX7_002770"/>
<gene>
    <name evidence="3" type="ORF">CCAX7_002770</name>
</gene>
<protein>
    <submittedName>
        <fullName evidence="3">Uncharacterized protein</fullName>
    </submittedName>
</protein>